<reference evidence="11 12" key="1">
    <citation type="submission" date="2019-04" db="EMBL/GenBank/DDBJ databases">
        <authorList>
            <person name="Jiang L."/>
        </authorList>
    </citation>
    <scope>NUCLEOTIDE SEQUENCE [LARGE SCALE GENOMIC DNA]</scope>
    <source>
        <strain evidence="11 12">YIM 131853</strain>
    </source>
</reference>
<proteinExistence type="predicted"/>
<dbReference type="InterPro" id="IPR050480">
    <property type="entry name" value="CysZ-like"/>
</dbReference>
<name>A0A4S4FEX3_9MICO</name>
<keyword evidence="9 10" id="KW-0472">Membrane</keyword>
<dbReference type="Proteomes" id="UP000309133">
    <property type="component" value="Unassembled WGS sequence"/>
</dbReference>
<comment type="caution">
    <text evidence="11">The sequence shown here is derived from an EMBL/GenBank/DDBJ whole genome shotgun (WGS) entry which is preliminary data.</text>
</comment>
<dbReference type="GO" id="GO:0005886">
    <property type="term" value="C:plasma membrane"/>
    <property type="evidence" value="ECO:0007669"/>
    <property type="project" value="TreeGrafter"/>
</dbReference>
<evidence type="ECO:0000256" key="9">
    <source>
        <dbReference type="ARBA" id="ARBA00023136"/>
    </source>
</evidence>
<evidence type="ECO:0000256" key="7">
    <source>
        <dbReference type="ARBA" id="ARBA00022989"/>
    </source>
</evidence>
<evidence type="ECO:0000256" key="2">
    <source>
        <dbReference type="ARBA" id="ARBA00022448"/>
    </source>
</evidence>
<evidence type="ECO:0000313" key="12">
    <source>
        <dbReference type="Proteomes" id="UP000309133"/>
    </source>
</evidence>
<keyword evidence="6 10" id="KW-0812">Transmembrane</keyword>
<sequence length="257" mass="26928">MAEHRPSSVREFLAGVGFLFRGFSLWRTSPGTMAIGLIPAAIVGALVLAAFVALAVTVDTLAPTLTPFADDWTEPWRSLLRVGVSAALLIALVLLTVATFTALTLAVGDPFFERIWLAVEHREGGFTRADDGGFWRSLGRGIVSGLRLLVPSVLVGILVFALGLIPAVGGVLAAVVGAVLGGGLLARELLARPFEGRGLDARQQATLRRSHRARITGFGTATYVVFLLPLGAVIAMPAAVAGSTLLARDLIDPSAVR</sequence>
<dbReference type="GO" id="GO:0019344">
    <property type="term" value="P:cysteine biosynthetic process"/>
    <property type="evidence" value="ECO:0007669"/>
    <property type="project" value="TreeGrafter"/>
</dbReference>
<feature type="transmembrane region" description="Helical" evidence="10">
    <location>
        <begin position="34"/>
        <end position="58"/>
    </location>
</feature>
<comment type="subcellular location">
    <subcellularLocation>
        <location evidence="1">Membrane</location>
        <topology evidence="1">Multi-pass membrane protein</topology>
    </subcellularLocation>
</comment>
<evidence type="ECO:0000256" key="10">
    <source>
        <dbReference type="SAM" id="Phobius"/>
    </source>
</evidence>
<feature type="transmembrane region" description="Helical" evidence="10">
    <location>
        <begin position="218"/>
        <end position="240"/>
    </location>
</feature>
<dbReference type="PANTHER" id="PTHR37468:SF1">
    <property type="entry name" value="SULFATE TRANSPORTER CYSZ"/>
    <property type="match status" value="1"/>
</dbReference>
<protein>
    <recommendedName>
        <fullName evidence="13">EI24 domain-containing protein</fullName>
    </recommendedName>
</protein>
<evidence type="ECO:0000256" key="5">
    <source>
        <dbReference type="ARBA" id="ARBA00022605"/>
    </source>
</evidence>
<dbReference type="EMBL" id="SSSM01000006">
    <property type="protein sequence ID" value="THG28730.1"/>
    <property type="molecule type" value="Genomic_DNA"/>
</dbReference>
<dbReference type="GO" id="GO:0000103">
    <property type="term" value="P:sulfate assimilation"/>
    <property type="evidence" value="ECO:0007669"/>
    <property type="project" value="TreeGrafter"/>
</dbReference>
<keyword evidence="4" id="KW-0997">Cell inner membrane</keyword>
<dbReference type="AlphaFoldDB" id="A0A4S4FEX3"/>
<organism evidence="11 12">
    <name type="scientific">Naasia lichenicola</name>
    <dbReference type="NCBI Taxonomy" id="2565933"/>
    <lineage>
        <taxon>Bacteria</taxon>
        <taxon>Bacillati</taxon>
        <taxon>Actinomycetota</taxon>
        <taxon>Actinomycetes</taxon>
        <taxon>Micrococcales</taxon>
        <taxon>Microbacteriaceae</taxon>
        <taxon>Naasia</taxon>
    </lineage>
</organism>
<feature type="transmembrane region" description="Helical" evidence="10">
    <location>
        <begin position="78"/>
        <end position="107"/>
    </location>
</feature>
<keyword evidence="8" id="KW-0764">Sulfate transport</keyword>
<dbReference type="PANTHER" id="PTHR37468">
    <property type="entry name" value="SULFATE TRANSPORTER CYSZ"/>
    <property type="match status" value="1"/>
</dbReference>
<gene>
    <name evidence="11" type="ORF">E6C64_18295</name>
</gene>
<dbReference type="Pfam" id="PF07264">
    <property type="entry name" value="EI24"/>
    <property type="match status" value="1"/>
</dbReference>
<evidence type="ECO:0000256" key="8">
    <source>
        <dbReference type="ARBA" id="ARBA00023032"/>
    </source>
</evidence>
<evidence type="ECO:0000256" key="4">
    <source>
        <dbReference type="ARBA" id="ARBA00022519"/>
    </source>
</evidence>
<dbReference type="RefSeq" id="WP_136429193.1">
    <property type="nucleotide sequence ID" value="NZ_SSSM01000006.1"/>
</dbReference>
<feature type="transmembrane region" description="Helical" evidence="10">
    <location>
        <begin position="146"/>
        <end position="165"/>
    </location>
</feature>
<keyword evidence="3" id="KW-1003">Cell membrane</keyword>
<dbReference type="GO" id="GO:0009675">
    <property type="term" value="F:high-affinity sulfate:proton symporter activity"/>
    <property type="evidence" value="ECO:0007669"/>
    <property type="project" value="TreeGrafter"/>
</dbReference>
<accession>A0A4S4FEX3</accession>
<evidence type="ECO:0000313" key="11">
    <source>
        <dbReference type="EMBL" id="THG28730.1"/>
    </source>
</evidence>
<feature type="transmembrane region" description="Helical" evidence="10">
    <location>
        <begin position="171"/>
        <end position="190"/>
    </location>
</feature>
<evidence type="ECO:0000256" key="6">
    <source>
        <dbReference type="ARBA" id="ARBA00022692"/>
    </source>
</evidence>
<dbReference type="OrthoDB" id="3375053at2"/>
<keyword evidence="7 10" id="KW-1133">Transmembrane helix</keyword>
<keyword evidence="2" id="KW-0813">Transport</keyword>
<dbReference type="InterPro" id="IPR059112">
    <property type="entry name" value="CysZ/EI24"/>
</dbReference>
<evidence type="ECO:0000256" key="1">
    <source>
        <dbReference type="ARBA" id="ARBA00004141"/>
    </source>
</evidence>
<keyword evidence="12" id="KW-1185">Reference proteome</keyword>
<evidence type="ECO:0000256" key="3">
    <source>
        <dbReference type="ARBA" id="ARBA00022475"/>
    </source>
</evidence>
<keyword evidence="5" id="KW-0028">Amino-acid biosynthesis</keyword>
<evidence type="ECO:0008006" key="13">
    <source>
        <dbReference type="Google" id="ProtNLM"/>
    </source>
</evidence>